<dbReference type="Proteomes" id="UP000027265">
    <property type="component" value="Unassembled WGS sequence"/>
</dbReference>
<dbReference type="InterPro" id="IPR036047">
    <property type="entry name" value="F-box-like_dom_sf"/>
</dbReference>
<evidence type="ECO:0000313" key="4">
    <source>
        <dbReference type="Proteomes" id="UP000027265"/>
    </source>
</evidence>
<evidence type="ECO:0000259" key="2">
    <source>
        <dbReference type="Pfam" id="PF12937"/>
    </source>
</evidence>
<feature type="region of interest" description="Disordered" evidence="1">
    <location>
        <begin position="1"/>
        <end position="21"/>
    </location>
</feature>
<protein>
    <recommendedName>
        <fullName evidence="2">F-box domain-containing protein</fullName>
    </recommendedName>
</protein>
<dbReference type="HOGENOM" id="CLU_062057_0_0_1"/>
<dbReference type="OrthoDB" id="3232239at2759"/>
<gene>
    <name evidence="3" type="ORF">JAAARDRAFT_209774</name>
</gene>
<dbReference type="InParanoid" id="A0A067PIR5"/>
<reference evidence="4" key="1">
    <citation type="journal article" date="2014" name="Proc. Natl. Acad. Sci. U.S.A.">
        <title>Extensive sampling of basidiomycete genomes demonstrates inadequacy of the white-rot/brown-rot paradigm for wood decay fungi.</title>
        <authorList>
            <person name="Riley R."/>
            <person name="Salamov A.A."/>
            <person name="Brown D.W."/>
            <person name="Nagy L.G."/>
            <person name="Floudas D."/>
            <person name="Held B.W."/>
            <person name="Levasseur A."/>
            <person name="Lombard V."/>
            <person name="Morin E."/>
            <person name="Otillar R."/>
            <person name="Lindquist E.A."/>
            <person name="Sun H."/>
            <person name="LaButti K.M."/>
            <person name="Schmutz J."/>
            <person name="Jabbour D."/>
            <person name="Luo H."/>
            <person name="Baker S.E."/>
            <person name="Pisabarro A.G."/>
            <person name="Walton J.D."/>
            <person name="Blanchette R.A."/>
            <person name="Henrissat B."/>
            <person name="Martin F."/>
            <person name="Cullen D."/>
            <person name="Hibbett D.S."/>
            <person name="Grigoriev I.V."/>
        </authorList>
    </citation>
    <scope>NUCLEOTIDE SEQUENCE [LARGE SCALE GENOMIC DNA]</scope>
    <source>
        <strain evidence="4">MUCL 33604</strain>
    </source>
</reference>
<dbReference type="AlphaFoldDB" id="A0A067PIR5"/>
<proteinExistence type="predicted"/>
<keyword evidence="4" id="KW-1185">Reference proteome</keyword>
<dbReference type="EMBL" id="KL197732">
    <property type="protein sequence ID" value="KDQ53735.1"/>
    <property type="molecule type" value="Genomic_DNA"/>
</dbReference>
<dbReference type="InterPro" id="IPR001810">
    <property type="entry name" value="F-box_dom"/>
</dbReference>
<name>A0A067PIR5_9AGAM</name>
<accession>A0A067PIR5</accession>
<evidence type="ECO:0000256" key="1">
    <source>
        <dbReference type="SAM" id="MobiDB-lite"/>
    </source>
</evidence>
<sequence>MALVPKEAYRNPKPSHPVTSGLPPELHSHIFSFVSDRHDLHQLCLTSHAFYHEAIPLLYHSVDLTVGLRNGLDLIQLTLTRNPKLGLHVRELTLSLYGPGGPAFNMALTQMLSVLDELRVLTIADTLREPMAFEKLVGASRFRLDAFHNKCLGFDEIRNFLKLQPTIRRLTHCVQISPLDLGPISVCQMLPNLTILDADVELLGYFEEPHPMKEIYLHYIDRGSGWENSTLANLKFFRETLLTLSLDREYCATDVISSGVIDFIAEQVPNLNTLSILDGYPSIARNPDAAFDVLLNGLSRFKMLRTFEYSPTRAETESFWWKICSRGPKQVAAKLFSSNPTLRVVTFPNTLAEPGMEGSIISAIRYSKSPWGDIEEAAAGLKFYW</sequence>
<feature type="domain" description="F-box" evidence="2">
    <location>
        <begin position="21"/>
        <end position="64"/>
    </location>
</feature>
<dbReference type="Pfam" id="PF12937">
    <property type="entry name" value="F-box-like"/>
    <property type="match status" value="1"/>
</dbReference>
<dbReference type="SUPFAM" id="SSF81383">
    <property type="entry name" value="F-box domain"/>
    <property type="match status" value="1"/>
</dbReference>
<organism evidence="3 4">
    <name type="scientific">Jaapia argillacea MUCL 33604</name>
    <dbReference type="NCBI Taxonomy" id="933084"/>
    <lineage>
        <taxon>Eukaryota</taxon>
        <taxon>Fungi</taxon>
        <taxon>Dikarya</taxon>
        <taxon>Basidiomycota</taxon>
        <taxon>Agaricomycotina</taxon>
        <taxon>Agaricomycetes</taxon>
        <taxon>Agaricomycetidae</taxon>
        <taxon>Jaapiales</taxon>
        <taxon>Jaapiaceae</taxon>
        <taxon>Jaapia</taxon>
    </lineage>
</organism>
<evidence type="ECO:0000313" key="3">
    <source>
        <dbReference type="EMBL" id="KDQ53735.1"/>
    </source>
</evidence>